<comment type="similarity">
    <text evidence="1 6">Belongs to the XseB family.</text>
</comment>
<dbReference type="GO" id="GO:0006308">
    <property type="term" value="P:DNA catabolic process"/>
    <property type="evidence" value="ECO:0007669"/>
    <property type="project" value="UniProtKB-UniRule"/>
</dbReference>
<dbReference type="Gene3D" id="1.10.287.1040">
    <property type="entry name" value="Exonuclease VII, small subunit"/>
    <property type="match status" value="1"/>
</dbReference>
<evidence type="ECO:0000313" key="7">
    <source>
        <dbReference type="EMBL" id="URZ11847.1"/>
    </source>
</evidence>
<gene>
    <name evidence="6 7" type="primary">xseB</name>
    <name evidence="7" type="ORF">CROST_025640</name>
</gene>
<dbReference type="NCBIfam" id="NF002140">
    <property type="entry name" value="PRK00977.1-4"/>
    <property type="match status" value="1"/>
</dbReference>
<dbReference type="KEGG" id="crw:CROST_025640"/>
<dbReference type="GO" id="GO:0008855">
    <property type="term" value="F:exodeoxyribonuclease VII activity"/>
    <property type="evidence" value="ECO:0007669"/>
    <property type="project" value="UniProtKB-UniRule"/>
</dbReference>
<comment type="catalytic activity">
    <reaction evidence="6">
        <text>Exonucleolytic cleavage in either 5'- to 3'- or 3'- to 5'-direction to yield nucleoside 5'-phosphates.</text>
        <dbReference type="EC" id="3.1.11.6"/>
    </reaction>
</comment>
<dbReference type="Pfam" id="PF02609">
    <property type="entry name" value="Exonuc_VII_S"/>
    <property type="match status" value="1"/>
</dbReference>
<evidence type="ECO:0000256" key="1">
    <source>
        <dbReference type="ARBA" id="ARBA00009998"/>
    </source>
</evidence>
<keyword evidence="2 6" id="KW-0963">Cytoplasm</keyword>
<evidence type="ECO:0000256" key="5">
    <source>
        <dbReference type="ARBA" id="ARBA00022839"/>
    </source>
</evidence>
<reference evidence="7 8" key="1">
    <citation type="submission" date="2022-04" db="EMBL/GenBank/DDBJ databases">
        <title>Genome sequence of C. roseum typestrain.</title>
        <authorList>
            <person name="Poehlein A."/>
            <person name="Schoch T."/>
            <person name="Duerre P."/>
            <person name="Daniel R."/>
        </authorList>
    </citation>
    <scope>NUCLEOTIDE SEQUENCE [LARGE SCALE GENOMIC DNA]</scope>
    <source>
        <strain evidence="7 8">DSM 7320</strain>
    </source>
</reference>
<evidence type="ECO:0000256" key="4">
    <source>
        <dbReference type="ARBA" id="ARBA00022801"/>
    </source>
</evidence>
<dbReference type="InterPro" id="IPR003761">
    <property type="entry name" value="Exonuc_VII_S"/>
</dbReference>
<dbReference type="RefSeq" id="WP_077833695.1">
    <property type="nucleotide sequence ID" value="NZ_CP096983.1"/>
</dbReference>
<dbReference type="PIRSF" id="PIRSF006488">
    <property type="entry name" value="Exonuc_VII_S"/>
    <property type="match status" value="1"/>
</dbReference>
<keyword evidence="4 6" id="KW-0378">Hydrolase</keyword>
<comment type="function">
    <text evidence="6">Bidirectionally degrades single-stranded DNA into large acid-insoluble oligonucleotides, which are then degraded further into small acid-soluble oligonucleotides.</text>
</comment>
<dbReference type="HAMAP" id="MF_00337">
    <property type="entry name" value="Exonuc_7_S"/>
    <property type="match status" value="1"/>
</dbReference>
<evidence type="ECO:0000256" key="2">
    <source>
        <dbReference type="ARBA" id="ARBA00022490"/>
    </source>
</evidence>
<dbReference type="PANTHER" id="PTHR34137">
    <property type="entry name" value="EXODEOXYRIBONUCLEASE 7 SMALL SUBUNIT"/>
    <property type="match status" value="1"/>
</dbReference>
<organism evidence="7 8">
    <name type="scientific">Clostridium felsineum</name>
    <dbReference type="NCBI Taxonomy" id="36839"/>
    <lineage>
        <taxon>Bacteria</taxon>
        <taxon>Bacillati</taxon>
        <taxon>Bacillota</taxon>
        <taxon>Clostridia</taxon>
        <taxon>Eubacteriales</taxon>
        <taxon>Clostridiaceae</taxon>
        <taxon>Clostridium</taxon>
    </lineage>
</organism>
<dbReference type="EMBL" id="CP096983">
    <property type="protein sequence ID" value="URZ11847.1"/>
    <property type="molecule type" value="Genomic_DNA"/>
</dbReference>
<dbReference type="AlphaFoldDB" id="A0A1S8M9T6"/>
<dbReference type="Proteomes" id="UP000190951">
    <property type="component" value="Chromosome"/>
</dbReference>
<evidence type="ECO:0000256" key="6">
    <source>
        <dbReference type="HAMAP-Rule" id="MF_00337"/>
    </source>
</evidence>
<dbReference type="STRING" id="84029.CROST_24210"/>
<accession>A0A1S8M9T6</accession>
<dbReference type="NCBIfam" id="TIGR01280">
    <property type="entry name" value="xseB"/>
    <property type="match status" value="1"/>
</dbReference>
<comment type="subunit">
    <text evidence="6">Heterooligomer composed of large and small subunits.</text>
</comment>
<protein>
    <recommendedName>
        <fullName evidence="6">Exodeoxyribonuclease 7 small subunit</fullName>
        <ecNumber evidence="6">3.1.11.6</ecNumber>
    </recommendedName>
    <alternativeName>
        <fullName evidence="6">Exodeoxyribonuclease VII small subunit</fullName>
        <shortName evidence="6">Exonuclease VII small subunit</shortName>
    </alternativeName>
</protein>
<keyword evidence="3 6" id="KW-0540">Nuclease</keyword>
<proteinExistence type="inferred from homology"/>
<dbReference type="SUPFAM" id="SSF116842">
    <property type="entry name" value="XseB-like"/>
    <property type="match status" value="1"/>
</dbReference>
<evidence type="ECO:0000313" key="8">
    <source>
        <dbReference type="Proteomes" id="UP000190951"/>
    </source>
</evidence>
<dbReference type="EC" id="3.1.11.6" evidence="6"/>
<keyword evidence="5 6" id="KW-0269">Exonuclease</keyword>
<dbReference type="GO" id="GO:0005829">
    <property type="term" value="C:cytosol"/>
    <property type="evidence" value="ECO:0007669"/>
    <property type="project" value="TreeGrafter"/>
</dbReference>
<evidence type="ECO:0000256" key="3">
    <source>
        <dbReference type="ARBA" id="ARBA00022722"/>
    </source>
</evidence>
<dbReference type="GO" id="GO:0009318">
    <property type="term" value="C:exodeoxyribonuclease VII complex"/>
    <property type="evidence" value="ECO:0007669"/>
    <property type="project" value="UniProtKB-UniRule"/>
</dbReference>
<name>A0A1S8M9T6_9CLOT</name>
<dbReference type="InterPro" id="IPR037004">
    <property type="entry name" value="Exonuc_VII_ssu_sf"/>
</dbReference>
<dbReference type="PANTHER" id="PTHR34137:SF1">
    <property type="entry name" value="EXODEOXYRIBONUCLEASE 7 SMALL SUBUNIT"/>
    <property type="match status" value="1"/>
</dbReference>
<keyword evidence="8" id="KW-1185">Reference proteome</keyword>
<comment type="subcellular location">
    <subcellularLocation>
        <location evidence="6">Cytoplasm</location>
    </subcellularLocation>
</comment>
<sequence>MPSKKESYESMMRELERIVNNMENEELPLEDAMKSYEDGVKLCDKLYKILNKAEGKIKLLGENGEEEFKKAGDSYEQ</sequence>